<dbReference type="EMBL" id="FNDU01000005">
    <property type="protein sequence ID" value="SDI18940.1"/>
    <property type="molecule type" value="Genomic_DNA"/>
</dbReference>
<dbReference type="InterPro" id="IPR027417">
    <property type="entry name" value="P-loop_NTPase"/>
</dbReference>
<dbReference type="PANTHER" id="PTHR42759">
    <property type="entry name" value="MOXR FAMILY PROTEIN"/>
    <property type="match status" value="1"/>
</dbReference>
<dbReference type="GO" id="GO:0005524">
    <property type="term" value="F:ATP binding"/>
    <property type="evidence" value="ECO:0007669"/>
    <property type="project" value="UniProtKB-KW"/>
</dbReference>
<sequence>MAVNNTTTKTKEQTDEEKNEFQKSSAFTENQKENDSSKQEEHFIKTKEKAELLSRTKKYIEAGFPVHFTGPSGVGKTSMALELARQFDQPVMLLHGNHELSNTDLLGGFTGYTSKKMIDNYVRTVYKKEENLTEQWSPGRLMEAVKKGYTVVYDEFTRSKPETNNLFLSVLEEGVLPLYGMKQKNSFIRVHPNFMVIFTSNPKEFAGVYHTQDALMDRLITIPIENEDEKTETRVLAKKTNITSREAGIIITFISRIRKTCEEKKEQGPSFRTAVMIAEICRKNNISINNENKTFADVCSDMISAYIMKCKGYENQNKTERLIKQELKKTE</sequence>
<dbReference type="AlphaFoldDB" id="A0A1G8IKA5"/>
<name>A0A1G8IKA5_9BACI</name>
<dbReference type="Pfam" id="PF07728">
    <property type="entry name" value="AAA_5"/>
    <property type="match status" value="1"/>
</dbReference>
<feature type="compositionally biased region" description="Basic and acidic residues" evidence="10">
    <location>
        <begin position="30"/>
        <end position="43"/>
    </location>
</feature>
<comment type="catalytic activity">
    <reaction evidence="9">
        <text>ATP + H2O = ADP + phosphate + H(+)</text>
        <dbReference type="Rhea" id="RHEA:13065"/>
        <dbReference type="ChEBI" id="CHEBI:15377"/>
        <dbReference type="ChEBI" id="CHEBI:15378"/>
        <dbReference type="ChEBI" id="CHEBI:30616"/>
        <dbReference type="ChEBI" id="CHEBI:43474"/>
        <dbReference type="ChEBI" id="CHEBI:456216"/>
    </reaction>
</comment>
<evidence type="ECO:0000256" key="5">
    <source>
        <dbReference type="ARBA" id="ARBA00022801"/>
    </source>
</evidence>
<dbReference type="STRING" id="930129.SAMN05216352_105219"/>
<keyword evidence="7" id="KW-0304">Gas vesicle</keyword>
<dbReference type="GO" id="GO:0005737">
    <property type="term" value="C:cytoplasm"/>
    <property type="evidence" value="ECO:0007669"/>
    <property type="project" value="UniProtKB-SubCell"/>
</dbReference>
<dbReference type="OrthoDB" id="9808317at2"/>
<dbReference type="PANTHER" id="PTHR42759:SF1">
    <property type="entry name" value="MAGNESIUM-CHELATASE SUBUNIT CHLD"/>
    <property type="match status" value="1"/>
</dbReference>
<dbReference type="GO" id="GO:0016887">
    <property type="term" value="F:ATP hydrolysis activity"/>
    <property type="evidence" value="ECO:0007669"/>
    <property type="project" value="InterPro"/>
</dbReference>
<evidence type="ECO:0000256" key="9">
    <source>
        <dbReference type="ARBA" id="ARBA00049360"/>
    </source>
</evidence>
<dbReference type="InterPro" id="IPR011704">
    <property type="entry name" value="ATPase_dyneun-rel_AAA"/>
</dbReference>
<evidence type="ECO:0000256" key="1">
    <source>
        <dbReference type="ARBA" id="ARBA00004496"/>
    </source>
</evidence>
<gene>
    <name evidence="12" type="ORF">SAMN05216352_105219</name>
</gene>
<feature type="domain" description="AAA+ ATPase" evidence="11">
    <location>
        <begin position="62"/>
        <end position="230"/>
    </location>
</feature>
<dbReference type="InterPro" id="IPR050764">
    <property type="entry name" value="CbbQ/NirQ/NorQ/GpvN"/>
</dbReference>
<evidence type="ECO:0000256" key="4">
    <source>
        <dbReference type="ARBA" id="ARBA00022741"/>
    </source>
</evidence>
<accession>A0A1G8IKA5</accession>
<keyword evidence="4" id="KW-0547">Nucleotide-binding</keyword>
<comment type="similarity">
    <text evidence="2">Belongs to the CbbQ/NirQ/NorQ/GpvN family.</text>
</comment>
<dbReference type="InterPro" id="IPR003593">
    <property type="entry name" value="AAA+_ATPase"/>
</dbReference>
<evidence type="ECO:0000256" key="2">
    <source>
        <dbReference type="ARBA" id="ARBA00009417"/>
    </source>
</evidence>
<dbReference type="Gene3D" id="3.40.50.300">
    <property type="entry name" value="P-loop containing nucleotide triphosphate hydrolases"/>
    <property type="match status" value="1"/>
</dbReference>
<evidence type="ECO:0000256" key="6">
    <source>
        <dbReference type="ARBA" id="ARBA00022840"/>
    </source>
</evidence>
<dbReference type="RefSeq" id="WP_091584599.1">
    <property type="nucleotide sequence ID" value="NZ_FNDU01000005.1"/>
</dbReference>
<evidence type="ECO:0000256" key="7">
    <source>
        <dbReference type="ARBA" id="ARBA00022987"/>
    </source>
</evidence>
<protein>
    <submittedName>
        <fullName evidence="12">Gas vesicle protein GvpN</fullName>
    </submittedName>
</protein>
<keyword evidence="3" id="KW-0963">Cytoplasm</keyword>
<dbReference type="NCBIfam" id="TIGR02640">
    <property type="entry name" value="gas_vesic_GvpN"/>
    <property type="match status" value="1"/>
</dbReference>
<dbReference type="GO" id="GO:0031412">
    <property type="term" value="P:gas vesicle organization"/>
    <property type="evidence" value="ECO:0007669"/>
    <property type="project" value="InterPro"/>
</dbReference>
<dbReference type="SMART" id="SM00382">
    <property type="entry name" value="AAA"/>
    <property type="match status" value="1"/>
</dbReference>
<feature type="region of interest" description="Disordered" evidence="10">
    <location>
        <begin position="1"/>
        <end position="43"/>
    </location>
</feature>
<keyword evidence="5" id="KW-0378">Hydrolase</keyword>
<evidence type="ECO:0000256" key="3">
    <source>
        <dbReference type="ARBA" id="ARBA00022490"/>
    </source>
</evidence>
<organism evidence="12 13">
    <name type="scientific">Alteribacillus bidgolensis</name>
    <dbReference type="NCBI Taxonomy" id="930129"/>
    <lineage>
        <taxon>Bacteria</taxon>
        <taxon>Bacillati</taxon>
        <taxon>Bacillota</taxon>
        <taxon>Bacilli</taxon>
        <taxon>Bacillales</taxon>
        <taxon>Bacillaceae</taxon>
        <taxon>Alteribacillus</taxon>
    </lineage>
</organism>
<dbReference type="Proteomes" id="UP000199017">
    <property type="component" value="Unassembled WGS sequence"/>
</dbReference>
<keyword evidence="13" id="KW-1185">Reference proteome</keyword>
<evidence type="ECO:0000259" key="11">
    <source>
        <dbReference type="SMART" id="SM00382"/>
    </source>
</evidence>
<evidence type="ECO:0000313" key="12">
    <source>
        <dbReference type="EMBL" id="SDI18940.1"/>
    </source>
</evidence>
<evidence type="ECO:0000256" key="10">
    <source>
        <dbReference type="SAM" id="MobiDB-lite"/>
    </source>
</evidence>
<keyword evidence="6" id="KW-0067">ATP-binding</keyword>
<reference evidence="12 13" key="1">
    <citation type="submission" date="2016-10" db="EMBL/GenBank/DDBJ databases">
        <authorList>
            <person name="de Groot N.N."/>
        </authorList>
    </citation>
    <scope>NUCLEOTIDE SEQUENCE [LARGE SCALE GENOMIC DNA]</scope>
    <source>
        <strain evidence="13">P4B,CCM 7963,CECT 7998,DSM 25260,IBRC-M 10614,KCTC 13821</strain>
    </source>
</reference>
<proteinExistence type="inferred from homology"/>
<dbReference type="InterPro" id="IPR013462">
    <property type="entry name" value="Gas-vesicle_GvpN"/>
</dbReference>
<comment type="subcellular location">
    <subcellularLocation>
        <location evidence="1">Cytoplasm</location>
    </subcellularLocation>
    <subcellularLocation>
        <location evidence="8">Gas vesicle</location>
    </subcellularLocation>
</comment>
<dbReference type="GO" id="GO:0031411">
    <property type="term" value="C:gas vesicle"/>
    <property type="evidence" value="ECO:0007669"/>
    <property type="project" value="UniProtKB-SubCell"/>
</dbReference>
<evidence type="ECO:0000256" key="8">
    <source>
        <dbReference type="ARBA" id="ARBA00035108"/>
    </source>
</evidence>
<dbReference type="SUPFAM" id="SSF52540">
    <property type="entry name" value="P-loop containing nucleoside triphosphate hydrolases"/>
    <property type="match status" value="1"/>
</dbReference>
<evidence type="ECO:0000313" key="13">
    <source>
        <dbReference type="Proteomes" id="UP000199017"/>
    </source>
</evidence>